<dbReference type="GO" id="GO:0051539">
    <property type="term" value="F:4 iron, 4 sulfur cluster binding"/>
    <property type="evidence" value="ECO:0007669"/>
    <property type="project" value="UniProtKB-KW"/>
</dbReference>
<keyword evidence="16" id="KW-0411">Iron-sulfur</keyword>
<feature type="domain" description="4Fe-4S ferredoxin-type" evidence="21">
    <location>
        <begin position="793"/>
        <end position="822"/>
    </location>
</feature>
<dbReference type="NCBIfam" id="NF004537">
    <property type="entry name" value="PRK05888.1-3"/>
    <property type="match status" value="1"/>
</dbReference>
<keyword evidence="14 20" id="KW-1133">Transmembrane helix</keyword>
<evidence type="ECO:0000256" key="13">
    <source>
        <dbReference type="ARBA" id="ARBA00022967"/>
    </source>
</evidence>
<dbReference type="SUPFAM" id="SSF54862">
    <property type="entry name" value="4Fe-4S ferredoxins"/>
    <property type="match status" value="1"/>
</dbReference>
<evidence type="ECO:0000256" key="10">
    <source>
        <dbReference type="ARBA" id="ARBA00022737"/>
    </source>
</evidence>
<dbReference type="InterPro" id="IPR017900">
    <property type="entry name" value="4Fe4S_Fe_S_CS"/>
</dbReference>
<comment type="similarity">
    <text evidence="2">Belongs to the complex I 49 kDa subunit family.</text>
</comment>
<keyword evidence="18" id="KW-0793">Thylakoid</keyword>
<evidence type="ECO:0000313" key="24">
    <source>
        <dbReference type="Proteomes" id="UP000002051"/>
    </source>
</evidence>
<evidence type="ECO:0000256" key="16">
    <source>
        <dbReference type="ARBA" id="ARBA00023014"/>
    </source>
</evidence>
<keyword evidence="3" id="KW-0813">Transport</keyword>
<keyword evidence="19 20" id="KW-0472">Membrane</keyword>
<evidence type="ECO:0000256" key="1">
    <source>
        <dbReference type="ARBA" id="ARBA00004141"/>
    </source>
</evidence>
<dbReference type="PROSITE" id="PS00668">
    <property type="entry name" value="COMPLEX1_ND1_2"/>
    <property type="match status" value="1"/>
</dbReference>
<reference evidence="23" key="3">
    <citation type="submission" date="2015-04" db="UniProtKB">
        <authorList>
            <consortium name="EnsemblPlants"/>
        </authorList>
    </citation>
    <scope>IDENTIFICATION</scope>
    <source>
        <strain evidence="23">cv. Jemalong A17</strain>
    </source>
</reference>
<name>G7JVL9_MEDTR</name>
<dbReference type="InterPro" id="IPR014029">
    <property type="entry name" value="NADH_UbQ_OxRdtase_49kDa_CS"/>
</dbReference>
<dbReference type="OMA" id="WENVNAI"/>
<evidence type="ECO:0000256" key="2">
    <source>
        <dbReference type="ARBA" id="ARBA00005769"/>
    </source>
</evidence>
<dbReference type="Gene3D" id="3.30.70.3270">
    <property type="match status" value="1"/>
</dbReference>
<evidence type="ECO:0000256" key="17">
    <source>
        <dbReference type="ARBA" id="ARBA00023027"/>
    </source>
</evidence>
<dbReference type="SUPFAM" id="SSF56762">
    <property type="entry name" value="HydB/Nqo4-like"/>
    <property type="match status" value="1"/>
</dbReference>
<dbReference type="GO" id="GO:0046872">
    <property type="term" value="F:metal ion binding"/>
    <property type="evidence" value="ECO:0007669"/>
    <property type="project" value="UniProtKB-KW"/>
</dbReference>
<feature type="transmembrane region" description="Helical" evidence="20">
    <location>
        <begin position="470"/>
        <end position="490"/>
    </location>
</feature>
<dbReference type="STRING" id="3880.G7JVL9"/>
<evidence type="ECO:0000256" key="6">
    <source>
        <dbReference type="ARBA" id="ARBA00022640"/>
    </source>
</evidence>
<dbReference type="EnsemblPlants" id="AES86356">
    <property type="protein sequence ID" value="AES86356"/>
    <property type="gene ID" value="MTR_4g006100"/>
</dbReference>
<feature type="domain" description="4Fe-4S ferredoxin-type" evidence="21">
    <location>
        <begin position="833"/>
        <end position="862"/>
    </location>
</feature>
<dbReference type="Pfam" id="PF13187">
    <property type="entry name" value="Fer4_9"/>
    <property type="match status" value="1"/>
</dbReference>
<evidence type="ECO:0000256" key="11">
    <source>
        <dbReference type="ARBA" id="ARBA00022857"/>
    </source>
</evidence>
<dbReference type="ProMEX" id="G7JVL9"/>
<keyword evidence="10" id="KW-0677">Repeat</keyword>
<evidence type="ECO:0000256" key="19">
    <source>
        <dbReference type="ARBA" id="ARBA00023136"/>
    </source>
</evidence>
<dbReference type="GO" id="GO:0008137">
    <property type="term" value="F:NADH dehydrogenase (ubiquinone) activity"/>
    <property type="evidence" value="ECO:0007669"/>
    <property type="project" value="InterPro"/>
</dbReference>
<dbReference type="GO" id="GO:0048038">
    <property type="term" value="F:quinone binding"/>
    <property type="evidence" value="ECO:0007669"/>
    <property type="project" value="UniProtKB-KW"/>
</dbReference>
<keyword evidence="15" id="KW-0408">Iron</keyword>
<dbReference type="InterPro" id="IPR017896">
    <property type="entry name" value="4Fe4S_Fe-S-bd"/>
</dbReference>
<keyword evidence="17" id="KW-0520">NAD</keyword>
<dbReference type="InterPro" id="IPR018086">
    <property type="entry name" value="NADH_UbQ_OxRdtase_su1_CS"/>
</dbReference>
<evidence type="ECO:0000256" key="15">
    <source>
        <dbReference type="ARBA" id="ARBA00023004"/>
    </source>
</evidence>
<dbReference type="AlphaFoldDB" id="G7JVL9"/>
<keyword evidence="4" id="KW-0004">4Fe-4S</keyword>
<evidence type="ECO:0000256" key="5">
    <source>
        <dbReference type="ARBA" id="ARBA00022528"/>
    </source>
</evidence>
<evidence type="ECO:0000256" key="18">
    <source>
        <dbReference type="ARBA" id="ARBA00023078"/>
    </source>
</evidence>
<feature type="transmembrane region" description="Helical" evidence="20">
    <location>
        <begin position="400"/>
        <end position="425"/>
    </location>
</feature>
<keyword evidence="7 20" id="KW-0812">Transmembrane</keyword>
<keyword evidence="5" id="KW-0150">Chloroplast</keyword>
<dbReference type="InterPro" id="IPR001135">
    <property type="entry name" value="NADH_Q_OxRdtase_suD"/>
</dbReference>
<dbReference type="HAMAP" id="MF_01358">
    <property type="entry name" value="NDH1_NuoD"/>
    <property type="match status" value="1"/>
</dbReference>
<protein>
    <submittedName>
        <fullName evidence="22">NAD(P)H-quinone oxidoreductase subunit H</fullName>
    </submittedName>
</protein>
<dbReference type="NCBIfam" id="NF005649">
    <property type="entry name" value="PRK07415.1"/>
    <property type="match status" value="1"/>
</dbReference>
<evidence type="ECO:0000256" key="20">
    <source>
        <dbReference type="SAM" id="Phobius"/>
    </source>
</evidence>
<evidence type="ECO:0000256" key="4">
    <source>
        <dbReference type="ARBA" id="ARBA00022485"/>
    </source>
</evidence>
<dbReference type="GO" id="GO:0051287">
    <property type="term" value="F:NAD binding"/>
    <property type="evidence" value="ECO:0007669"/>
    <property type="project" value="InterPro"/>
</dbReference>
<evidence type="ECO:0000256" key="12">
    <source>
        <dbReference type="ARBA" id="ARBA00022957"/>
    </source>
</evidence>
<gene>
    <name evidence="22" type="ordered locus">MTR_4g006100</name>
</gene>
<evidence type="ECO:0000313" key="23">
    <source>
        <dbReference type="EnsemblPlants" id="AES86356"/>
    </source>
</evidence>
<proteinExistence type="inferred from homology"/>
<evidence type="ECO:0000256" key="9">
    <source>
        <dbReference type="ARBA" id="ARBA00022723"/>
    </source>
</evidence>
<keyword evidence="13" id="KW-1278">Translocase</keyword>
<dbReference type="PANTHER" id="PTHR11993:SF10">
    <property type="entry name" value="NADH DEHYDROGENASE [UBIQUINONE] IRON-SULFUR PROTEIN 2, MITOCHONDRIAL"/>
    <property type="match status" value="1"/>
</dbReference>
<dbReference type="Proteomes" id="UP000002051">
    <property type="component" value="Chromosome 4"/>
</dbReference>
<dbReference type="eggNOG" id="KOG4770">
    <property type="taxonomic scope" value="Eukaryota"/>
</dbReference>
<keyword evidence="6" id="KW-0934">Plastid</keyword>
<dbReference type="Pfam" id="PF00146">
    <property type="entry name" value="NADHdh"/>
    <property type="match status" value="1"/>
</dbReference>
<keyword evidence="11" id="KW-0521">NADP</keyword>
<evidence type="ECO:0000256" key="7">
    <source>
        <dbReference type="ARBA" id="ARBA00022692"/>
    </source>
</evidence>
<evidence type="ECO:0000256" key="8">
    <source>
        <dbReference type="ARBA" id="ARBA00022719"/>
    </source>
</evidence>
<dbReference type="PROSITE" id="PS00667">
    <property type="entry name" value="COMPLEX1_ND1_1"/>
    <property type="match status" value="1"/>
</dbReference>
<keyword evidence="9" id="KW-0479">Metal-binding</keyword>
<dbReference type="InterPro" id="IPR010226">
    <property type="entry name" value="NADH_quinone_OxRdtase_chainI"/>
</dbReference>
<dbReference type="PROSITE" id="PS00198">
    <property type="entry name" value="4FE4S_FER_1"/>
    <property type="match status" value="1"/>
</dbReference>
<dbReference type="NCBIfam" id="NF004739">
    <property type="entry name" value="PRK06075.1"/>
    <property type="match status" value="1"/>
</dbReference>
<feature type="transmembrane region" description="Helical" evidence="20">
    <location>
        <begin position="674"/>
        <end position="699"/>
    </location>
</feature>
<dbReference type="PROSITE" id="PS00535">
    <property type="entry name" value="COMPLEX1_49K"/>
    <property type="match status" value="1"/>
</dbReference>
<evidence type="ECO:0000256" key="14">
    <source>
        <dbReference type="ARBA" id="ARBA00022989"/>
    </source>
</evidence>
<keyword evidence="24" id="KW-1185">Reference proteome</keyword>
<dbReference type="EMBL" id="CM001220">
    <property type="protein sequence ID" value="AES86356.1"/>
    <property type="molecule type" value="Genomic_DNA"/>
</dbReference>
<dbReference type="InterPro" id="IPR001694">
    <property type="entry name" value="NADH_UbQ_OxRdtase_su1/FPO"/>
</dbReference>
<evidence type="ECO:0000313" key="22">
    <source>
        <dbReference type="EMBL" id="AES86356.1"/>
    </source>
</evidence>
<dbReference type="InterPro" id="IPR004497">
    <property type="entry name" value="NDHI"/>
</dbReference>
<dbReference type="FunFam" id="3.30.70.3270:FF:000006">
    <property type="entry name" value="NAD(P)H-quinone oxidoreductase subunit I, chloroplastic"/>
    <property type="match status" value="1"/>
</dbReference>
<dbReference type="eggNOG" id="KOG3256">
    <property type="taxonomic scope" value="Eukaryota"/>
</dbReference>
<dbReference type="InterPro" id="IPR029014">
    <property type="entry name" value="NiFe-Hase_large"/>
</dbReference>
<dbReference type="PANTHER" id="PTHR11993">
    <property type="entry name" value="NADH-UBIQUINONE OXIDOREDUCTASE 49 KDA SUBUNIT"/>
    <property type="match status" value="1"/>
</dbReference>
<dbReference type="GO" id="GO:0016020">
    <property type="term" value="C:membrane"/>
    <property type="evidence" value="ECO:0007669"/>
    <property type="project" value="UniProtKB-SubCell"/>
</dbReference>
<dbReference type="eggNOG" id="KOG2870">
    <property type="taxonomic scope" value="Eukaryota"/>
</dbReference>
<evidence type="ECO:0000259" key="21">
    <source>
        <dbReference type="PROSITE" id="PS51379"/>
    </source>
</evidence>
<dbReference type="NCBIfam" id="TIGR00403">
    <property type="entry name" value="ndhI"/>
    <property type="match status" value="1"/>
</dbReference>
<reference evidence="22 24" key="1">
    <citation type="journal article" date="2011" name="Nature">
        <title>The Medicago genome provides insight into the evolution of rhizobial symbioses.</title>
        <authorList>
            <person name="Young N.D."/>
            <person name="Debelle F."/>
            <person name="Oldroyd G.E."/>
            <person name="Geurts R."/>
            <person name="Cannon S.B."/>
            <person name="Udvardi M.K."/>
            <person name="Benedito V.A."/>
            <person name="Mayer K.F."/>
            <person name="Gouzy J."/>
            <person name="Schoof H."/>
            <person name="Van de Peer Y."/>
            <person name="Proost S."/>
            <person name="Cook D.R."/>
            <person name="Meyers B.C."/>
            <person name="Spannagl M."/>
            <person name="Cheung F."/>
            <person name="De Mita S."/>
            <person name="Krishnakumar V."/>
            <person name="Gundlach H."/>
            <person name="Zhou S."/>
            <person name="Mudge J."/>
            <person name="Bharti A.K."/>
            <person name="Murray J.D."/>
            <person name="Naoumkina M.A."/>
            <person name="Rosen B."/>
            <person name="Silverstein K.A."/>
            <person name="Tang H."/>
            <person name="Rombauts S."/>
            <person name="Zhao P.X."/>
            <person name="Zhou P."/>
            <person name="Barbe V."/>
            <person name="Bardou P."/>
            <person name="Bechner M."/>
            <person name="Bellec A."/>
            <person name="Berger A."/>
            <person name="Berges H."/>
            <person name="Bidwell S."/>
            <person name="Bisseling T."/>
            <person name="Choisne N."/>
            <person name="Couloux A."/>
            <person name="Denny R."/>
            <person name="Deshpande S."/>
            <person name="Dai X."/>
            <person name="Doyle J.J."/>
            <person name="Dudez A.M."/>
            <person name="Farmer A.D."/>
            <person name="Fouteau S."/>
            <person name="Franken C."/>
            <person name="Gibelin C."/>
            <person name="Gish J."/>
            <person name="Goldstein S."/>
            <person name="Gonzalez A.J."/>
            <person name="Green P.J."/>
            <person name="Hallab A."/>
            <person name="Hartog M."/>
            <person name="Hua A."/>
            <person name="Humphray S.J."/>
            <person name="Jeong D.H."/>
            <person name="Jing Y."/>
            <person name="Jocker A."/>
            <person name="Kenton S.M."/>
            <person name="Kim D.J."/>
            <person name="Klee K."/>
            <person name="Lai H."/>
            <person name="Lang C."/>
            <person name="Lin S."/>
            <person name="Macmil S.L."/>
            <person name="Magdelenat G."/>
            <person name="Matthews L."/>
            <person name="McCorrison J."/>
            <person name="Monaghan E.L."/>
            <person name="Mun J.H."/>
            <person name="Najar F.Z."/>
            <person name="Nicholson C."/>
            <person name="Noirot C."/>
            <person name="O'Bleness M."/>
            <person name="Paule C.R."/>
            <person name="Poulain J."/>
            <person name="Prion F."/>
            <person name="Qin B."/>
            <person name="Qu C."/>
            <person name="Retzel E.F."/>
            <person name="Riddle C."/>
            <person name="Sallet E."/>
            <person name="Samain S."/>
            <person name="Samson N."/>
            <person name="Sanders I."/>
            <person name="Saurat O."/>
            <person name="Scarpelli C."/>
            <person name="Schiex T."/>
            <person name="Segurens B."/>
            <person name="Severin A.J."/>
            <person name="Sherrier D.J."/>
            <person name="Shi R."/>
            <person name="Sims S."/>
            <person name="Singer S.R."/>
            <person name="Sinharoy S."/>
            <person name="Sterck L."/>
            <person name="Viollet A."/>
            <person name="Wang B.B."/>
            <person name="Wang K."/>
            <person name="Wang M."/>
            <person name="Wang X."/>
            <person name="Warfsmann J."/>
            <person name="Weissenbach J."/>
            <person name="White D.D."/>
            <person name="White J.D."/>
            <person name="Wiley G.B."/>
            <person name="Wincker P."/>
            <person name="Xing Y."/>
            <person name="Yang L."/>
            <person name="Yao Z."/>
            <person name="Ying F."/>
            <person name="Zhai J."/>
            <person name="Zhou L."/>
            <person name="Zuber A."/>
            <person name="Denarie J."/>
            <person name="Dixon R.A."/>
            <person name="May G.D."/>
            <person name="Schwartz D.C."/>
            <person name="Rogers J."/>
            <person name="Quetier F."/>
            <person name="Town C.D."/>
            <person name="Roe B.A."/>
        </authorList>
    </citation>
    <scope>NUCLEOTIDE SEQUENCE [LARGE SCALE GENOMIC DNA]</scope>
    <source>
        <strain evidence="22">A17</strain>
        <strain evidence="23 24">cv. Jemalong A17</strain>
    </source>
</reference>
<organism evidence="22 24">
    <name type="scientific">Medicago truncatula</name>
    <name type="common">Barrel medic</name>
    <name type="synonym">Medicago tribuloides</name>
    <dbReference type="NCBI Taxonomy" id="3880"/>
    <lineage>
        <taxon>Eukaryota</taxon>
        <taxon>Viridiplantae</taxon>
        <taxon>Streptophyta</taxon>
        <taxon>Embryophyta</taxon>
        <taxon>Tracheophyta</taxon>
        <taxon>Spermatophyta</taxon>
        <taxon>Magnoliopsida</taxon>
        <taxon>eudicotyledons</taxon>
        <taxon>Gunneridae</taxon>
        <taxon>Pentapetalae</taxon>
        <taxon>rosids</taxon>
        <taxon>fabids</taxon>
        <taxon>Fabales</taxon>
        <taxon>Fabaceae</taxon>
        <taxon>Papilionoideae</taxon>
        <taxon>50 kb inversion clade</taxon>
        <taxon>NPAAA clade</taxon>
        <taxon>Hologalegina</taxon>
        <taxon>IRL clade</taxon>
        <taxon>Trifolieae</taxon>
        <taxon>Medicago</taxon>
    </lineage>
</organism>
<evidence type="ECO:0000256" key="3">
    <source>
        <dbReference type="ARBA" id="ARBA00022448"/>
    </source>
</evidence>
<dbReference type="PaxDb" id="3880-AES86356"/>
<dbReference type="Gene3D" id="1.10.645.10">
    <property type="entry name" value="Cytochrome-c3 Hydrogenase, chain B"/>
    <property type="match status" value="1"/>
</dbReference>
<dbReference type="NCBIfam" id="NF004741">
    <property type="entry name" value="PRK06076.1-2"/>
    <property type="match status" value="1"/>
</dbReference>
<dbReference type="HAMAP" id="MF_01350">
    <property type="entry name" value="NDH1_NuoH"/>
    <property type="match status" value="1"/>
</dbReference>
<sequence>MNVPATRKDLMIVNMGPQHPSMHGVLRLIVTLDGEDVIDCEPILGYLHRGMEKIAENRTIIQYLPYVTRWDYLATMFTEAITVNGPEQLGNIQVPKRASYIRVIMLELSRIASHLLWLGPFMADIGAQTPFFYIFRERELIYDLFEAATGMRMMHNYFRIGGVAADLPYGWIDKCFDFCNYFLTRVIEYQKLITRNPIFLERVEAVGVVGREEVINWGLSGPMLRASGIQWDLRKVDNYECYEEFDWEVQWQKEGDSLARYLVRIGEMMESIKIIQQALEGIPGGPYENLEIRSFDREKEPEWNDFEYRFIGKKSSPTFELPKQELYVRVEAPKGELGIFLLGDQNGFPWRWKIRPPGFINLQILPQLVKRMKLADIMTILGIQDINYFSGLESFKEVYGILWILVPILILVLGITISVLAIVWLEREISAGIQQRIGPEYAGPFGILQALADGTKLLFKENLIPSRGDIRLFSIGPSISVISILISYSVIPFGYNFVLSDFNIGVFLWIAISSIAPIGLLMSGYGSNNKYSFLGGLRAAAQSISYEIPLTLCVLSISLRLSNSLSTVDIVDAQSKYGFWGWNLWRQPIGFIVFLISSLAECERLPFDLPEAEEELVAGYQTEYSGIRFGLFYVASYLNLLISSLFVTVLYLGGSNISIPYIFVSEFFEINKTYGVFGTTIDLFITLAKTYFFLFVSIITRWSLPRLRMDQLLNLGWKFLLPISLERNKTKIFIDIYDMFLMVTGFMNYGQQTVRAARYIGQSFIIILSHANRLPVTIQYPYEKLITSERFRGRIHFEFDKCIACEVCVRVCPIDLPVVDWKLETDIRKKRLLNYSIDFGICIFCGNCIEYCPTNCLSMTEEYELSTYDRHELNYNQIALGRLPMSVIDDYTIRTIQIK</sequence>
<feature type="transmembrane region" description="Helical" evidence="20">
    <location>
        <begin position="502"/>
        <end position="522"/>
    </location>
</feature>
<dbReference type="HOGENOM" id="CLU_015134_9_0_1"/>
<comment type="subcellular location">
    <subcellularLocation>
        <location evidence="1">Membrane</location>
        <topology evidence="1">Multi-pass membrane protein</topology>
    </subcellularLocation>
</comment>
<keyword evidence="12" id="KW-0618">Plastoquinone</keyword>
<dbReference type="GO" id="GO:0016651">
    <property type="term" value="F:oxidoreductase activity, acting on NAD(P)H"/>
    <property type="evidence" value="ECO:0007669"/>
    <property type="project" value="InterPro"/>
</dbReference>
<dbReference type="Pfam" id="PF00346">
    <property type="entry name" value="Complex1_49kDa"/>
    <property type="match status" value="1"/>
</dbReference>
<accession>G7JVL9</accession>
<reference evidence="22 24" key="2">
    <citation type="journal article" date="2014" name="BMC Genomics">
        <title>An improved genome release (version Mt4.0) for the model legume Medicago truncatula.</title>
        <authorList>
            <person name="Tang H."/>
            <person name="Krishnakumar V."/>
            <person name="Bidwell S."/>
            <person name="Rosen B."/>
            <person name="Chan A."/>
            <person name="Zhou S."/>
            <person name="Gentzbittel L."/>
            <person name="Childs K.L."/>
            <person name="Yandell M."/>
            <person name="Gundlach H."/>
            <person name="Mayer K.F."/>
            <person name="Schwartz D.C."/>
            <person name="Town C.D."/>
        </authorList>
    </citation>
    <scope>GENOME REANNOTATION</scope>
    <source>
        <strain evidence="23 24">cv. Jemalong A17</strain>
    </source>
</reference>
<dbReference type="PROSITE" id="PS51379">
    <property type="entry name" value="4FE4S_FER_2"/>
    <property type="match status" value="2"/>
</dbReference>
<dbReference type="NCBIfam" id="TIGR01971">
    <property type="entry name" value="NuoI"/>
    <property type="match status" value="1"/>
</dbReference>
<dbReference type="InterPro" id="IPR022885">
    <property type="entry name" value="NDH1_su_D/H"/>
</dbReference>
<keyword evidence="8" id="KW-0874">Quinone</keyword>
<feature type="transmembrane region" description="Helical" evidence="20">
    <location>
        <begin position="631"/>
        <end position="654"/>
    </location>
</feature>